<reference evidence="1" key="1">
    <citation type="journal article" date="2013" name="J. Virol.">
        <title>New Insights into the Evolution of Entomopoxvirinae from the Complete Genome Sequences of Four Entomopoxviruses Infecting Adoxophyes honmai, Choristoneura biennis, Choristoneura rosaceana, and Mythimna separata.</title>
        <authorList>
            <person name="Theze J."/>
            <person name="Takatsuka J."/>
            <person name="Li Z."/>
            <person name="Gallais J."/>
            <person name="Doucet D."/>
            <person name="Arif B."/>
            <person name="Nakai M."/>
            <person name="Herniou E.A."/>
        </authorList>
    </citation>
    <scope>NUCLEOTIDE SEQUENCE</scope>
    <source>
        <strain evidence="1">Tokyo</strain>
    </source>
</reference>
<evidence type="ECO:0000313" key="2">
    <source>
        <dbReference type="Proteomes" id="UP000792575"/>
    </source>
</evidence>
<dbReference type="GeneID" id="15614124"/>
<proteinExistence type="predicted"/>
<dbReference type="RefSeq" id="YP_008004018.1">
    <property type="nucleotide sequence ID" value="NC_021247.1"/>
</dbReference>
<gene>
    <name evidence="1" type="ORF">AHEV_195</name>
</gene>
<protein>
    <submittedName>
        <fullName evidence="1">Uncharacterized protein</fullName>
    </submittedName>
</protein>
<dbReference type="KEGG" id="vg:15614124"/>
<organism evidence="1 2">
    <name type="scientific">Adoxophyes honmai entomopoxvirus 'L'</name>
    <dbReference type="NCBI Taxonomy" id="1293540"/>
    <lineage>
        <taxon>Viruses</taxon>
        <taxon>Varidnaviria</taxon>
        <taxon>Bamfordvirae</taxon>
        <taxon>Nucleocytoviricota</taxon>
        <taxon>Pokkesviricetes</taxon>
        <taxon>Chitovirales</taxon>
        <taxon>Poxviridae</taxon>
        <taxon>Entomopoxvirinae</taxon>
        <taxon>Betaentomopoxvirus</taxon>
        <taxon>Betaentomopoxvirus ahonmai</taxon>
    </lineage>
</organism>
<dbReference type="EMBL" id="HF679131">
    <property type="protein sequence ID" value="CCU55516.1"/>
    <property type="molecule type" value="Genomic_DNA"/>
</dbReference>
<dbReference type="OrthoDB" id="39923at10239"/>
<accession>A0A916P0P0</accession>
<name>A0A916P0P0_9POXV</name>
<keyword evidence="2" id="KW-1185">Reference proteome</keyword>
<dbReference type="Proteomes" id="UP000792575">
    <property type="component" value="Genome"/>
</dbReference>
<sequence length="284" mass="32978">MEVHDANVFIYINYAGDYGLMHVNKYLGYSLKITGECSGGIDICKNDVDHISKIKFNEYQKKIIKKIINNKKYRNIYKCDKDYMNDEDTWTLTYAIRGYAVQHDEISDIIDNDYIVANTLLNMYKIYSDDCSDDSSDDINNGSKLSEKSSIIYKDLLKTIAKEENNVVLIEYESVDLNCEVSVIVEYEDYNVYFNDNLIAKFINLPHTISPSLIDHELHSDEGRYNVGINLYKHYNNNFNNNGTEFDYHDSDGIVLIQEQNSKDSLYYAMAIYDEILVPDLKFT</sequence>
<evidence type="ECO:0000313" key="1">
    <source>
        <dbReference type="EMBL" id="CCU55516.1"/>
    </source>
</evidence>